<name>A0A8H7AF14_9EURO</name>
<organism evidence="1 2">
    <name type="scientific">Endocarpon pusillum</name>
    <dbReference type="NCBI Taxonomy" id="364733"/>
    <lineage>
        <taxon>Eukaryota</taxon>
        <taxon>Fungi</taxon>
        <taxon>Dikarya</taxon>
        <taxon>Ascomycota</taxon>
        <taxon>Pezizomycotina</taxon>
        <taxon>Eurotiomycetes</taxon>
        <taxon>Chaetothyriomycetidae</taxon>
        <taxon>Verrucariales</taxon>
        <taxon>Verrucariaceae</taxon>
        <taxon>Endocarpon</taxon>
    </lineage>
</organism>
<dbReference type="Proteomes" id="UP000606974">
    <property type="component" value="Unassembled WGS sequence"/>
</dbReference>
<sequence length="89" mass="10388">MADNSKPEFVSTSETLTEIEGEWGYRYTVVIYRMGKAFYRGKSHARYRSQKDLDLEDIYESTLIPTAQPHPIFPKHFTQSPELFLSIII</sequence>
<evidence type="ECO:0000313" key="1">
    <source>
        <dbReference type="EMBL" id="KAF7505936.1"/>
    </source>
</evidence>
<keyword evidence="2" id="KW-1185">Reference proteome</keyword>
<evidence type="ECO:0000313" key="2">
    <source>
        <dbReference type="Proteomes" id="UP000606974"/>
    </source>
</evidence>
<protein>
    <submittedName>
        <fullName evidence="1">Uncharacterized protein</fullName>
    </submittedName>
</protein>
<reference evidence="1" key="1">
    <citation type="submission" date="2020-02" db="EMBL/GenBank/DDBJ databases">
        <authorList>
            <person name="Palmer J.M."/>
        </authorList>
    </citation>
    <scope>NUCLEOTIDE SEQUENCE</scope>
    <source>
        <strain evidence="1">EPUS1.4</strain>
        <tissue evidence="1">Thallus</tissue>
    </source>
</reference>
<dbReference type="OrthoDB" id="4062651at2759"/>
<accession>A0A8H7AF14</accession>
<proteinExistence type="predicted"/>
<gene>
    <name evidence="1" type="ORF">GJ744_012378</name>
</gene>
<comment type="caution">
    <text evidence="1">The sequence shown here is derived from an EMBL/GenBank/DDBJ whole genome shotgun (WGS) entry which is preliminary data.</text>
</comment>
<dbReference type="EMBL" id="JAACFV010000097">
    <property type="protein sequence ID" value="KAF7505936.1"/>
    <property type="molecule type" value="Genomic_DNA"/>
</dbReference>
<dbReference type="AlphaFoldDB" id="A0A8H7AF14"/>